<dbReference type="PANTHER" id="PTHR43047">
    <property type="entry name" value="TWO-COMPONENT HISTIDINE PROTEIN KINASE"/>
    <property type="match status" value="1"/>
</dbReference>
<feature type="domain" description="PAS" evidence="14">
    <location>
        <begin position="797"/>
        <end position="838"/>
    </location>
</feature>
<keyword evidence="18" id="KW-1185">Reference proteome</keyword>
<dbReference type="SMART" id="SM00388">
    <property type="entry name" value="HisKA"/>
    <property type="match status" value="1"/>
</dbReference>
<dbReference type="Gene3D" id="3.30.450.40">
    <property type="match status" value="3"/>
</dbReference>
<evidence type="ECO:0000256" key="4">
    <source>
        <dbReference type="ARBA" id="ARBA00022553"/>
    </source>
</evidence>
<keyword evidence="7" id="KW-0902">Two-component regulatory system</keyword>
<dbReference type="InterPro" id="IPR011006">
    <property type="entry name" value="CheY-like_superfamily"/>
</dbReference>
<evidence type="ECO:0000259" key="13">
    <source>
        <dbReference type="PROSITE" id="PS50110"/>
    </source>
</evidence>
<dbReference type="InterPro" id="IPR003594">
    <property type="entry name" value="HATPase_dom"/>
</dbReference>
<evidence type="ECO:0000256" key="8">
    <source>
        <dbReference type="PROSITE-ProRule" id="PRU00169"/>
    </source>
</evidence>
<evidence type="ECO:0000256" key="5">
    <source>
        <dbReference type="ARBA" id="ARBA00022679"/>
    </source>
</evidence>
<dbReference type="Gene3D" id="3.30.450.20">
    <property type="entry name" value="PAS domain"/>
    <property type="match status" value="4"/>
</dbReference>
<evidence type="ECO:0000256" key="7">
    <source>
        <dbReference type="ARBA" id="ARBA00023012"/>
    </source>
</evidence>
<dbReference type="CDD" id="cd17774">
    <property type="entry name" value="CBS_two-component_sensor_histidine_kinase_repeat2"/>
    <property type="match status" value="1"/>
</dbReference>
<dbReference type="Pfam" id="PF00072">
    <property type="entry name" value="Response_reg"/>
    <property type="match status" value="1"/>
</dbReference>
<dbReference type="InterPro" id="IPR016132">
    <property type="entry name" value="Phyto_chromo_attachment"/>
</dbReference>
<comment type="catalytic activity">
    <reaction evidence="1">
        <text>ATP + protein L-histidine = ADP + protein N-phospho-L-histidine.</text>
        <dbReference type="EC" id="2.7.13.3"/>
    </reaction>
</comment>
<dbReference type="PROSITE" id="PS50113">
    <property type="entry name" value="PAC"/>
    <property type="match status" value="3"/>
</dbReference>
<dbReference type="InterPro" id="IPR035965">
    <property type="entry name" value="PAS-like_dom_sf"/>
</dbReference>
<dbReference type="SUPFAM" id="SSF47384">
    <property type="entry name" value="Homodimeric domain of signal transducing histidine kinase"/>
    <property type="match status" value="1"/>
</dbReference>
<organism evidence="17 18">
    <name type="scientific">Microcoleus anatoxicus PTRS2</name>
    <dbReference type="NCBI Taxonomy" id="2705321"/>
    <lineage>
        <taxon>Bacteria</taxon>
        <taxon>Bacillati</taxon>
        <taxon>Cyanobacteriota</taxon>
        <taxon>Cyanophyceae</taxon>
        <taxon>Oscillatoriophycideae</taxon>
        <taxon>Oscillatoriales</taxon>
        <taxon>Microcoleaceae</taxon>
        <taxon>Microcoleus</taxon>
        <taxon>Microcoleus anatoxicus</taxon>
    </lineage>
</organism>
<evidence type="ECO:0000259" key="15">
    <source>
        <dbReference type="PROSITE" id="PS50113"/>
    </source>
</evidence>
<dbReference type="InterPro" id="IPR013656">
    <property type="entry name" value="PAS_4"/>
</dbReference>
<gene>
    <name evidence="17" type="ORF">WMG39_01220</name>
</gene>
<dbReference type="PANTHER" id="PTHR43047:SF63">
    <property type="entry name" value="HISTIDINE KINASE"/>
    <property type="match status" value="1"/>
</dbReference>
<evidence type="ECO:0000256" key="6">
    <source>
        <dbReference type="ARBA" id="ARBA00022777"/>
    </source>
</evidence>
<dbReference type="Pfam" id="PF00571">
    <property type="entry name" value="CBS"/>
    <property type="match status" value="4"/>
</dbReference>
<dbReference type="RefSeq" id="WP_340518665.1">
    <property type="nucleotide sequence ID" value="NZ_JBBLXS010000008.1"/>
</dbReference>
<dbReference type="SMART" id="SM00116">
    <property type="entry name" value="CBS"/>
    <property type="match status" value="4"/>
</dbReference>
<keyword evidence="4 8" id="KW-0597">Phosphoprotein</keyword>
<evidence type="ECO:0000256" key="1">
    <source>
        <dbReference type="ARBA" id="ARBA00000085"/>
    </source>
</evidence>
<dbReference type="InterPro" id="IPR029016">
    <property type="entry name" value="GAF-like_dom_sf"/>
</dbReference>
<dbReference type="SMART" id="SM00091">
    <property type="entry name" value="PAS"/>
    <property type="match status" value="3"/>
</dbReference>
<dbReference type="Gene3D" id="3.30.565.10">
    <property type="entry name" value="Histidine kinase-like ATPase, C-terminal domain"/>
    <property type="match status" value="1"/>
</dbReference>
<dbReference type="SUPFAM" id="SSF54631">
    <property type="entry name" value="CBS-domain pair"/>
    <property type="match status" value="2"/>
</dbReference>
<evidence type="ECO:0000256" key="10">
    <source>
        <dbReference type="SAM" id="Coils"/>
    </source>
</evidence>
<feature type="domain" description="CBS" evidence="16">
    <location>
        <begin position="17"/>
        <end position="95"/>
    </location>
</feature>
<dbReference type="PROSITE" id="PS50112">
    <property type="entry name" value="PAS"/>
    <property type="match status" value="2"/>
</dbReference>
<reference evidence="17 18" key="1">
    <citation type="journal article" date="2020" name="Harmful Algae">
        <title>Molecular and morphological characterization of a novel dihydroanatoxin-a producing Microcoleus species (cyanobacteria) from the Russian River, California, USA.</title>
        <authorList>
            <person name="Conklin K.Y."/>
            <person name="Stancheva R."/>
            <person name="Otten T.G."/>
            <person name="Fadness R."/>
            <person name="Boyer G.L."/>
            <person name="Read B."/>
            <person name="Zhang X."/>
            <person name="Sheath R.G."/>
        </authorList>
    </citation>
    <scope>NUCLEOTIDE SEQUENCE [LARGE SCALE GENOMIC DNA]</scope>
    <source>
        <strain evidence="17 18">PTRS2</strain>
    </source>
</reference>
<evidence type="ECO:0000259" key="12">
    <source>
        <dbReference type="PROSITE" id="PS50109"/>
    </source>
</evidence>
<dbReference type="InterPro" id="IPR000644">
    <property type="entry name" value="CBS_dom"/>
</dbReference>
<dbReference type="InterPro" id="IPR036890">
    <property type="entry name" value="HATPase_C_sf"/>
</dbReference>
<evidence type="ECO:0000313" key="17">
    <source>
        <dbReference type="EMBL" id="MEK0183463.1"/>
    </source>
</evidence>
<feature type="domain" description="Histidine kinase" evidence="12">
    <location>
        <begin position="1444"/>
        <end position="1677"/>
    </location>
</feature>
<dbReference type="SUPFAM" id="SSF55781">
    <property type="entry name" value="GAF domain-like"/>
    <property type="match status" value="3"/>
</dbReference>
<feature type="coiled-coil region" evidence="10">
    <location>
        <begin position="301"/>
        <end position="343"/>
    </location>
</feature>
<keyword evidence="5" id="KW-0808">Transferase</keyword>
<dbReference type="Gene3D" id="3.40.50.2300">
    <property type="match status" value="1"/>
</dbReference>
<dbReference type="Gene3D" id="3.10.580.10">
    <property type="entry name" value="CBS-domain"/>
    <property type="match status" value="2"/>
</dbReference>
<evidence type="ECO:0000256" key="3">
    <source>
        <dbReference type="ARBA" id="ARBA00012438"/>
    </source>
</evidence>
<dbReference type="InterPro" id="IPR001610">
    <property type="entry name" value="PAC"/>
</dbReference>
<dbReference type="SMART" id="SM00086">
    <property type="entry name" value="PAC"/>
    <property type="match status" value="3"/>
</dbReference>
<evidence type="ECO:0000256" key="2">
    <source>
        <dbReference type="ARBA" id="ARBA00006402"/>
    </source>
</evidence>
<dbReference type="Pfam" id="PF00512">
    <property type="entry name" value="HisKA"/>
    <property type="match status" value="1"/>
</dbReference>
<comment type="caution">
    <text evidence="17">The sequence shown here is derived from an EMBL/GenBank/DDBJ whole genome shotgun (WGS) entry which is preliminary data.</text>
</comment>
<protein>
    <recommendedName>
        <fullName evidence="3">histidine kinase</fullName>
        <ecNumber evidence="3">2.7.13.3</ecNumber>
    </recommendedName>
</protein>
<dbReference type="InterPro" id="IPR013655">
    <property type="entry name" value="PAS_fold_3"/>
</dbReference>
<dbReference type="InterPro" id="IPR000014">
    <property type="entry name" value="PAS"/>
</dbReference>
<dbReference type="CDD" id="cd17546">
    <property type="entry name" value="REC_hyHK_CKI1_RcsC-like"/>
    <property type="match status" value="1"/>
</dbReference>
<keyword evidence="10" id="KW-0175">Coiled coil</keyword>
<dbReference type="SUPFAM" id="SSF55785">
    <property type="entry name" value="PYP-like sensor domain (PAS domain)"/>
    <property type="match status" value="4"/>
</dbReference>
<dbReference type="InterPro" id="IPR000700">
    <property type="entry name" value="PAS-assoc_C"/>
</dbReference>
<dbReference type="PRINTS" id="PR00344">
    <property type="entry name" value="BCTRLSENSOR"/>
</dbReference>
<dbReference type="EMBL" id="JBBLXS010000008">
    <property type="protein sequence ID" value="MEK0183463.1"/>
    <property type="molecule type" value="Genomic_DNA"/>
</dbReference>
<dbReference type="CDD" id="cd00082">
    <property type="entry name" value="HisKA"/>
    <property type="match status" value="1"/>
</dbReference>
<proteinExistence type="inferred from homology"/>
<evidence type="ECO:0000313" key="18">
    <source>
        <dbReference type="Proteomes" id="UP001384579"/>
    </source>
</evidence>
<evidence type="ECO:0000259" key="11">
    <source>
        <dbReference type="PROSITE" id="PS50046"/>
    </source>
</evidence>
<evidence type="ECO:0000256" key="9">
    <source>
        <dbReference type="PROSITE-ProRule" id="PRU00703"/>
    </source>
</evidence>
<dbReference type="InterPro" id="IPR004358">
    <property type="entry name" value="Sig_transdc_His_kin-like_C"/>
</dbReference>
<dbReference type="SUPFAM" id="SSF52172">
    <property type="entry name" value="CheY-like"/>
    <property type="match status" value="1"/>
</dbReference>
<evidence type="ECO:0000259" key="14">
    <source>
        <dbReference type="PROSITE" id="PS50112"/>
    </source>
</evidence>
<dbReference type="PROSITE" id="PS50046">
    <property type="entry name" value="PHYTOCHROME_2"/>
    <property type="match status" value="3"/>
</dbReference>
<feature type="modified residue" description="4-aspartylphosphate" evidence="8">
    <location>
        <position position="1757"/>
    </location>
</feature>
<dbReference type="InterPro" id="IPR046342">
    <property type="entry name" value="CBS_dom_sf"/>
</dbReference>
<dbReference type="CDD" id="cd04620">
    <property type="entry name" value="CBS_two-component_sensor_histidine_kinase_repeat1"/>
    <property type="match status" value="1"/>
</dbReference>
<dbReference type="PROSITE" id="PS50110">
    <property type="entry name" value="RESPONSE_REGULATORY"/>
    <property type="match status" value="1"/>
</dbReference>
<feature type="domain" description="CBS" evidence="16">
    <location>
        <begin position="242"/>
        <end position="302"/>
    </location>
</feature>
<feature type="domain" description="Phytochrome chromophore attachment site" evidence="11">
    <location>
        <begin position="1250"/>
        <end position="1389"/>
    </location>
</feature>
<feature type="domain" description="PAC" evidence="15">
    <location>
        <begin position="597"/>
        <end position="649"/>
    </location>
</feature>
<keyword evidence="9" id="KW-0129">CBS domain</keyword>
<dbReference type="InterPro" id="IPR003661">
    <property type="entry name" value="HisK_dim/P_dom"/>
</dbReference>
<feature type="coiled-coil region" evidence="10">
    <location>
        <begin position="1396"/>
        <end position="1437"/>
    </location>
</feature>
<feature type="domain" description="Phytochrome chromophore attachment site" evidence="11">
    <location>
        <begin position="1064"/>
        <end position="1200"/>
    </location>
</feature>
<dbReference type="PROSITE" id="PS51371">
    <property type="entry name" value="CBS"/>
    <property type="match status" value="4"/>
</dbReference>
<feature type="domain" description="PAS" evidence="14">
    <location>
        <begin position="524"/>
        <end position="595"/>
    </location>
</feature>
<dbReference type="SMART" id="SM00387">
    <property type="entry name" value="HATPase_c"/>
    <property type="match status" value="1"/>
</dbReference>
<dbReference type="PROSITE" id="PS50109">
    <property type="entry name" value="HIS_KIN"/>
    <property type="match status" value="1"/>
</dbReference>
<feature type="domain" description="Phytochrome chromophore attachment site" evidence="11">
    <location>
        <begin position="359"/>
        <end position="493"/>
    </location>
</feature>
<dbReference type="Pfam" id="PF01590">
    <property type="entry name" value="GAF"/>
    <property type="match status" value="3"/>
</dbReference>
<dbReference type="Proteomes" id="UP001384579">
    <property type="component" value="Unassembled WGS sequence"/>
</dbReference>
<feature type="domain" description="CBS" evidence="16">
    <location>
        <begin position="169"/>
        <end position="235"/>
    </location>
</feature>
<dbReference type="SUPFAM" id="SSF55874">
    <property type="entry name" value="ATPase domain of HSP90 chaperone/DNA topoisomerase II/histidine kinase"/>
    <property type="match status" value="1"/>
</dbReference>
<feature type="domain" description="Response regulatory" evidence="13">
    <location>
        <begin position="1708"/>
        <end position="1824"/>
    </location>
</feature>
<dbReference type="InterPro" id="IPR036097">
    <property type="entry name" value="HisK_dim/P_sf"/>
</dbReference>
<feature type="domain" description="CBS" evidence="16">
    <location>
        <begin position="102"/>
        <end position="162"/>
    </location>
</feature>
<dbReference type="EC" id="2.7.13.3" evidence="3"/>
<dbReference type="Pfam" id="PF02518">
    <property type="entry name" value="HATPase_c"/>
    <property type="match status" value="1"/>
</dbReference>
<sequence>MLTPATALTPAELTSAIVRNPLMVAPDTTVMEAIAQMSGVRTICSTSKTADSQLDELHVEARSSCVLIVEGNQLLGILTERDIVRLSTQKRSLDSVPIREAMTSGVVTIGASAFTDLFFALNLLQQYQIRHLPVLDDQNRVVGILTHESLRQTSRPVDLLRLRLVTEVMTSEVICANPDVSMMNIAELMAQNRVSSVMIVEEKVGSDRQKLQIPIGIVTERDIVQFQALNLNLETCLAKSVMSTPIFAVSSEDSLWTVQQIMEQRLVRRLAVTGKEGELLGIITQTSILQALNPIEVYKLAEILEKKVLRLEAEKVALLENRNIELEQQVENRTATLKAESEQKQLIATIASQIRASLDLPEILNTTVTEVRSLLNCDRADIWQFQADASVIVLVESVADKQTANQSKYVQDNCLDWRGKWRSGMIRAVDDIYTAPISDCHRQLLEDLEIRAKILVPIFQAETLWGLLCVAESRTPRHWQTTEITLLQQLATQLEIAIQQGTAYQQVQRELAERRRVEADLRESEKRFATLAQSAPVGIFRTDTSGNCLFVNDRWCEIAGLTPDEALGTGWIQGLYPEDRDRISAEWYQSALEHRPFKLEYRFGRSDDTVSWVFGQASAERDENGQIVGYIGTITDISDRKRAEEALSQLNQELEQRVEQRTLEVHRSESRLQEAQHIARLGHWEIDLAESKITGSPEIFEILGLEIHHQHLSFEQLRQHFHPSDWAYHRKTIKGVMQLGGKHYEIDQQIIRADGSLGWIFAKGQTAYNAEDLVVRLFGIVMDISDRKLAEEQLRQQKETLQTIFDHIPLMIGLFSATGETVMINPEMERVIGWHQEEYNQIDVLASCYPNVDDYRKVVAHMIRADSSWQDFETQVRDGRKLITSWSQIRLSNGSSIGLGQDITERFLAEEALRESKQFLQTVLNTFPLGVFWKNREFVFLGCNLYFAQVGGLASPEEILGKTDEDFDWGLREAVFYRTDDAEVMESGIAKLGIIKTMLQADGSTIWLEINKITLRNIKGEIVGLLGTFQDITHRKLAEIRLQQQAEQERILTFITQRIRASLNLKEILNTAVAEVRQILKVDRVLIYRVYPSGTGAAIAESVAPHCLKLLNINFPEEIFPKENYQRYLNGRIFALSDRENGFILPCLVDFLRQIKVRAKLVLPIVDKQELWGLLIAHQCEESRDWQNWEIDLMKQLSNQLSIAIQQSNLYQQLQLELKERQAKDLLIHRQVKTESLLREITQRIRESLDLQTIFARATEDIRHLIDAERVGIFQFASNSNFNDGEFVAESVVAGFNSVMANKIHDHCFGEQYAVYYHEGRIQKVSDIYDSGLTECHINILAQFQVRANLAVPLLDGANLWGLLCIHQCSRPRYWRESEINLVKQIANQLAIGIQQANLFERLQRELQERQQAETKLTEINQQLAISNQELARATRLKDEFLANMSHELRTPLNAILGMTEALQDEIFGPINERQIRALQTVEHSGNHLLSLINDILDLAKIESGQVELNCSPTAVDSLCQSSLTLVKQQALQKRIQLQVKIPAKLPEIVVDERRIRQVLINLLNNAIKFTPEGGSVILEVTIQPSEILPTQANYPTRSSSIRLAVSDTGIGITAENIQKLFQPFVQIDSALNRQYMGTGLGLSLVKRMVSMHGGTVSVTSEVGVGSCFSFDLPAGNLTMQVSEPVDSKRPNLEDSLREKVAVTTSPLLLLVDDNPANVNTICGYLKAKGYQMVVAKNGAEAIALTKSSIPDLIMMDIQMPVIQGLEAIKQIHSDRQLANIPIIALTALAMAGDGERCLEAGANHYLTKPVKLKQLVSIIQDLLAS</sequence>
<name>A0ABU8YGI1_9CYAN</name>
<keyword evidence="6" id="KW-0418">Kinase</keyword>
<dbReference type="InterPro" id="IPR003018">
    <property type="entry name" value="GAF"/>
</dbReference>
<feature type="coiled-coil region" evidence="10">
    <location>
        <begin position="637"/>
        <end position="671"/>
    </location>
</feature>
<accession>A0ABU8YGI1</accession>
<feature type="domain" description="PAC" evidence="15">
    <location>
        <begin position="744"/>
        <end position="796"/>
    </location>
</feature>
<dbReference type="CDD" id="cd16922">
    <property type="entry name" value="HATPase_EvgS-ArcB-TorS-like"/>
    <property type="match status" value="1"/>
</dbReference>
<dbReference type="Gene3D" id="2.10.70.100">
    <property type="match status" value="1"/>
</dbReference>
<comment type="similarity">
    <text evidence="2">In the N-terminal section; belongs to the phytochrome family.</text>
</comment>
<dbReference type="Pfam" id="PF08448">
    <property type="entry name" value="PAS_4"/>
    <property type="match status" value="1"/>
</dbReference>
<dbReference type="SMART" id="SM00065">
    <property type="entry name" value="GAF"/>
    <property type="match status" value="3"/>
</dbReference>
<dbReference type="Gene3D" id="1.10.287.130">
    <property type="match status" value="1"/>
</dbReference>
<dbReference type="InterPro" id="IPR001789">
    <property type="entry name" value="Sig_transdc_resp-reg_receiver"/>
</dbReference>
<dbReference type="CDD" id="cd00130">
    <property type="entry name" value="PAS"/>
    <property type="match status" value="1"/>
</dbReference>
<feature type="domain" description="PAC" evidence="15">
    <location>
        <begin position="992"/>
        <end position="1044"/>
    </location>
</feature>
<dbReference type="NCBIfam" id="TIGR00229">
    <property type="entry name" value="sensory_box"/>
    <property type="match status" value="4"/>
</dbReference>
<dbReference type="InterPro" id="IPR005467">
    <property type="entry name" value="His_kinase_dom"/>
</dbReference>
<evidence type="ECO:0000259" key="16">
    <source>
        <dbReference type="PROSITE" id="PS51371"/>
    </source>
</evidence>
<dbReference type="Pfam" id="PF08447">
    <property type="entry name" value="PAS_3"/>
    <property type="match status" value="2"/>
</dbReference>
<dbReference type="SMART" id="SM00448">
    <property type="entry name" value="REC"/>
    <property type="match status" value="1"/>
</dbReference>